<dbReference type="EMBL" id="JARKIB010000200">
    <property type="protein sequence ID" value="KAJ7724620.1"/>
    <property type="molecule type" value="Genomic_DNA"/>
</dbReference>
<keyword evidence="3" id="KW-1185">Reference proteome</keyword>
<reference evidence="2" key="1">
    <citation type="submission" date="2023-03" db="EMBL/GenBank/DDBJ databases">
        <title>Massive genome expansion in bonnet fungi (Mycena s.s.) driven by repeated elements and novel gene families across ecological guilds.</title>
        <authorList>
            <consortium name="Lawrence Berkeley National Laboratory"/>
            <person name="Harder C.B."/>
            <person name="Miyauchi S."/>
            <person name="Viragh M."/>
            <person name="Kuo A."/>
            <person name="Thoen E."/>
            <person name="Andreopoulos B."/>
            <person name="Lu D."/>
            <person name="Skrede I."/>
            <person name="Drula E."/>
            <person name="Henrissat B."/>
            <person name="Morin E."/>
            <person name="Kohler A."/>
            <person name="Barry K."/>
            <person name="LaButti K."/>
            <person name="Morin E."/>
            <person name="Salamov A."/>
            <person name="Lipzen A."/>
            <person name="Mereny Z."/>
            <person name="Hegedus B."/>
            <person name="Baldrian P."/>
            <person name="Stursova M."/>
            <person name="Weitz H."/>
            <person name="Taylor A."/>
            <person name="Grigoriev I.V."/>
            <person name="Nagy L.G."/>
            <person name="Martin F."/>
            <person name="Kauserud H."/>
        </authorList>
    </citation>
    <scope>NUCLEOTIDE SEQUENCE</scope>
    <source>
        <strain evidence="2">CBHHK182m</strain>
    </source>
</reference>
<proteinExistence type="predicted"/>
<feature type="compositionally biased region" description="Polar residues" evidence="1">
    <location>
        <begin position="1"/>
        <end position="12"/>
    </location>
</feature>
<name>A0AAD7HNH7_9AGAR</name>
<evidence type="ECO:0000313" key="2">
    <source>
        <dbReference type="EMBL" id="KAJ7724620.1"/>
    </source>
</evidence>
<protein>
    <submittedName>
        <fullName evidence="2">Uncharacterized protein</fullName>
    </submittedName>
</protein>
<feature type="compositionally biased region" description="Basic and acidic residues" evidence="1">
    <location>
        <begin position="20"/>
        <end position="29"/>
    </location>
</feature>
<evidence type="ECO:0000256" key="1">
    <source>
        <dbReference type="SAM" id="MobiDB-lite"/>
    </source>
</evidence>
<comment type="caution">
    <text evidence="2">The sequence shown here is derived from an EMBL/GenBank/DDBJ whole genome shotgun (WGS) entry which is preliminary data.</text>
</comment>
<gene>
    <name evidence="2" type="ORF">B0H16DRAFT_1698565</name>
</gene>
<feature type="region of interest" description="Disordered" evidence="1">
    <location>
        <begin position="1"/>
        <end position="42"/>
    </location>
</feature>
<organism evidence="2 3">
    <name type="scientific">Mycena metata</name>
    <dbReference type="NCBI Taxonomy" id="1033252"/>
    <lineage>
        <taxon>Eukaryota</taxon>
        <taxon>Fungi</taxon>
        <taxon>Dikarya</taxon>
        <taxon>Basidiomycota</taxon>
        <taxon>Agaricomycotina</taxon>
        <taxon>Agaricomycetes</taxon>
        <taxon>Agaricomycetidae</taxon>
        <taxon>Agaricales</taxon>
        <taxon>Marasmiineae</taxon>
        <taxon>Mycenaceae</taxon>
        <taxon>Mycena</taxon>
    </lineage>
</organism>
<accession>A0AAD7HNH7</accession>
<sequence>MSSANSSYTVAPSYSPEPGNDERRLEQAPHPKSRLFSGNHTKKSGRDTVVLIAHYEHADVPTYGPSALIAGSVNLEDRESVSKVAFEIKGTIEFMAGESTVTKTIFAEHRILWSMEHSEGATCPSTLPFATHLPAQFEYNQATYPLPPSYFVSSDGGVYAKIVYSLAVTVSRSRGRKLAFLSAKNTIPIPFAYSPRTRPPGPPIVPPANFPVNPMSTSEQFHVLTLTARPRPRVSLHPVDVQLFTPTADVFPLGAPIPVHIQLTGPPDSLREFLPGAAGAPPRSRVEVRLLRQTTMLVDGHKETCRTTLGTAALVPSGGAQDAWDGELRCDGGVGSFEAGLVEVQDFIVLEVLDAAGPKSQFGPARQPRAIRLVTDPWQADVHSLSNTRGSH</sequence>
<dbReference type="AlphaFoldDB" id="A0AAD7HNH7"/>
<dbReference type="Proteomes" id="UP001215598">
    <property type="component" value="Unassembled WGS sequence"/>
</dbReference>
<evidence type="ECO:0000313" key="3">
    <source>
        <dbReference type="Proteomes" id="UP001215598"/>
    </source>
</evidence>